<evidence type="ECO:0000313" key="2">
    <source>
        <dbReference type="Proteomes" id="UP001174934"/>
    </source>
</evidence>
<protein>
    <submittedName>
        <fullName evidence="1">Uncharacterized protein</fullName>
    </submittedName>
</protein>
<dbReference type="Proteomes" id="UP001174934">
    <property type="component" value="Unassembled WGS sequence"/>
</dbReference>
<evidence type="ECO:0000313" key="1">
    <source>
        <dbReference type="EMBL" id="KAK0612618.1"/>
    </source>
</evidence>
<accession>A0AA39U542</accession>
<reference evidence="1" key="1">
    <citation type="submission" date="2023-06" db="EMBL/GenBank/DDBJ databases">
        <title>Genome-scale phylogeny and comparative genomics of the fungal order Sordariales.</title>
        <authorList>
            <consortium name="Lawrence Berkeley National Laboratory"/>
            <person name="Hensen N."/>
            <person name="Bonometti L."/>
            <person name="Westerberg I."/>
            <person name="Brannstrom I.O."/>
            <person name="Guillou S."/>
            <person name="Cros-Aarteil S."/>
            <person name="Calhoun S."/>
            <person name="Haridas S."/>
            <person name="Kuo A."/>
            <person name="Mondo S."/>
            <person name="Pangilinan J."/>
            <person name="Riley R."/>
            <person name="LaButti K."/>
            <person name="Andreopoulos B."/>
            <person name="Lipzen A."/>
            <person name="Chen C."/>
            <person name="Yanf M."/>
            <person name="Daum C."/>
            <person name="Ng V."/>
            <person name="Clum A."/>
            <person name="Steindorff A."/>
            <person name="Ohm R."/>
            <person name="Martin F."/>
            <person name="Silar P."/>
            <person name="Natvig D."/>
            <person name="Lalanne C."/>
            <person name="Gautier V."/>
            <person name="Ament-velasquez S.L."/>
            <person name="Kruys A."/>
            <person name="Hutchinson M.I."/>
            <person name="Powell A.J."/>
            <person name="Barry K."/>
            <person name="Miller A.N."/>
            <person name="Grigoriev I.V."/>
            <person name="Debuchy R."/>
            <person name="Gladieux P."/>
            <person name="Thoren M.H."/>
            <person name="Johannesson H."/>
        </authorList>
    </citation>
    <scope>NUCLEOTIDE SEQUENCE</scope>
    <source>
        <strain evidence="1">SMH3391-2</strain>
    </source>
</reference>
<name>A0AA39U542_9PEZI</name>
<gene>
    <name evidence="1" type="ORF">B0T17DRAFT_511795</name>
</gene>
<dbReference type="EMBL" id="JAULSR010000009">
    <property type="protein sequence ID" value="KAK0612618.1"/>
    <property type="molecule type" value="Genomic_DNA"/>
</dbReference>
<sequence length="1069" mass="117274">MASIGKVALTAFSAAQETSLGLIQGHFDFSLVKIEAPVEYRGLGLHLSPNRRSEAEDGATHAVARKLGALFSDVTPHVPSLKQAYGLRTSEIAGDPAHNPLGSSAAHGPLRGLVGADGTSIWAAATSGPGALEAHLLACLLARAFSGEEATAIWAELVKTRQAVLQSQLDEGKFLPSTAFLARIDISREMLAVWDASARAWLRTADKAKVSQQTQLLRIVEEDLGLSLPSHSQMYNSIMESWFESMKVMDQLVRGVACQISKPEVILGLCSWHIYPDMSVASQTPTFVKQSDSLVRQGGVLTLGIQSLNREAAGLSWSVLLHHLRFYGKPERSTGGVDLSSTRIPIDRLVLIALGSATYTWGQDFGDIDKTFQLINTLAARHAAELADNPGTFRFMRWILIFGQQAQQYLCATDVEKKEIKQFINFGRRRCRSFLVSPPQQVPLAFGLGSFDNLLGLLNVEGQIKLLRYIAKTYDLGLNLDTAVIRYQPTGVDEIVKMHLPVEYTNLTENRQPGCPAFRRWLTLPRFRVDALSADNFLFPNSTPHSDRPSRGFDRSLEVVARRSVIIMERLREPCAFFLNSDIIEDVKDSGKFMWPATETPIQSILGDLRMIAADVLAKRSQAAAATGSTDTISATPDSILLEVFSRGWQLGASPHPHGNKTYRYLFGSVRVKVYQPDQSYQPLTGRPTYSLITKVLSELPNGRGRTPLRRLFCPRGILDHGKFVDAASLGLPTANDFDYASPWLKQFMTSMHVLGSGIEVYNHLPSALVDMKITTTPLYLAKWADPDLRRTMQVLSQDPDLEPNTSDLATVRHFSCIALFDTGHINLHPTHFVNAMAISSGDSLYVSEKLLSDPSVAFSSPAAPVRHLIGNIGKPGLSVLGWVKEPMMLEPSLNTWRLVNHADWDGTTIADSFATTTLQLSLTGHEMTLNLSRPGGHYREATYLEARLSAYDAGSWMADVEVMQQQQQQQQQQGGRVLPAGCGHGERERADSADYGTIAVVDNWFEVLDAPLGSAVVRATGNWMARLALGSVLQTNDEPFVVCSAGGAGICWGCVKERVEGPRVVVLC</sequence>
<proteinExistence type="predicted"/>
<comment type="caution">
    <text evidence="1">The sequence shown here is derived from an EMBL/GenBank/DDBJ whole genome shotgun (WGS) entry which is preliminary data.</text>
</comment>
<organism evidence="1 2">
    <name type="scientific">Bombardia bombarda</name>
    <dbReference type="NCBI Taxonomy" id="252184"/>
    <lineage>
        <taxon>Eukaryota</taxon>
        <taxon>Fungi</taxon>
        <taxon>Dikarya</taxon>
        <taxon>Ascomycota</taxon>
        <taxon>Pezizomycotina</taxon>
        <taxon>Sordariomycetes</taxon>
        <taxon>Sordariomycetidae</taxon>
        <taxon>Sordariales</taxon>
        <taxon>Lasiosphaeriaceae</taxon>
        <taxon>Bombardia</taxon>
    </lineage>
</organism>
<keyword evidence="2" id="KW-1185">Reference proteome</keyword>
<dbReference type="AlphaFoldDB" id="A0AA39U542"/>